<keyword evidence="5" id="KW-0503">Monooxygenase</keyword>
<dbReference type="SUPFAM" id="SSF51905">
    <property type="entry name" value="FAD/NAD(P)-binding domain"/>
    <property type="match status" value="1"/>
</dbReference>
<organism evidence="7 8">
    <name type="scientific">Mortierella alpina</name>
    <name type="common">Oleaginous fungus</name>
    <name type="synonym">Mortierella renispora</name>
    <dbReference type="NCBI Taxonomy" id="64518"/>
    <lineage>
        <taxon>Eukaryota</taxon>
        <taxon>Fungi</taxon>
        <taxon>Fungi incertae sedis</taxon>
        <taxon>Mucoromycota</taxon>
        <taxon>Mortierellomycotina</taxon>
        <taxon>Mortierellomycetes</taxon>
        <taxon>Mortierellales</taxon>
        <taxon>Mortierellaceae</taxon>
        <taxon>Mortierella</taxon>
    </lineage>
</organism>
<evidence type="ECO:0000256" key="2">
    <source>
        <dbReference type="ARBA" id="ARBA00022630"/>
    </source>
</evidence>
<evidence type="ECO:0000256" key="1">
    <source>
        <dbReference type="ARBA" id="ARBA00007992"/>
    </source>
</evidence>
<evidence type="ECO:0000256" key="5">
    <source>
        <dbReference type="ARBA" id="ARBA00023033"/>
    </source>
</evidence>
<proteinExistence type="inferred from homology"/>
<name>A0A9P6IP03_MORAP</name>
<sequence>MTDSPPKVLIVGAGLAGLLLAILLERANIPYQIFERAAEVKPLGAVMCLNANILPVFEQLGMLDELMAISLPVHNTELFHGDMRVIAEIRMGSNVKQLVGYDYIVFPRPDLYDLLLSKVPKEKIFFGKKVLSLQQNNLGVMIRLADNTTFHGDILVGADGAYSG</sequence>
<keyword evidence="4" id="KW-0560">Oxidoreductase</keyword>
<comment type="similarity">
    <text evidence="1">Belongs to the paxM FAD-dependent monooxygenase family.</text>
</comment>
<dbReference type="AlphaFoldDB" id="A0A9P6IP03"/>
<dbReference type="InterPro" id="IPR002938">
    <property type="entry name" value="FAD-bd"/>
</dbReference>
<keyword evidence="3" id="KW-0274">FAD</keyword>
<keyword evidence="8" id="KW-1185">Reference proteome</keyword>
<evidence type="ECO:0000259" key="6">
    <source>
        <dbReference type="Pfam" id="PF01494"/>
    </source>
</evidence>
<evidence type="ECO:0000256" key="4">
    <source>
        <dbReference type="ARBA" id="ARBA00023002"/>
    </source>
</evidence>
<dbReference type="PANTHER" id="PTHR13789">
    <property type="entry name" value="MONOOXYGENASE"/>
    <property type="match status" value="1"/>
</dbReference>
<dbReference type="GO" id="GO:0004497">
    <property type="term" value="F:monooxygenase activity"/>
    <property type="evidence" value="ECO:0007669"/>
    <property type="project" value="UniProtKB-KW"/>
</dbReference>
<dbReference type="InterPro" id="IPR050493">
    <property type="entry name" value="FAD-dep_Monooxygenase_BioMet"/>
</dbReference>
<dbReference type="Proteomes" id="UP000738359">
    <property type="component" value="Unassembled WGS sequence"/>
</dbReference>
<dbReference type="Gene3D" id="3.50.50.60">
    <property type="entry name" value="FAD/NAD(P)-binding domain"/>
    <property type="match status" value="1"/>
</dbReference>
<evidence type="ECO:0000256" key="3">
    <source>
        <dbReference type="ARBA" id="ARBA00022827"/>
    </source>
</evidence>
<dbReference type="PRINTS" id="PR00420">
    <property type="entry name" value="RNGMNOXGNASE"/>
</dbReference>
<dbReference type="Pfam" id="PF01494">
    <property type="entry name" value="FAD_binding_3"/>
    <property type="match status" value="1"/>
</dbReference>
<dbReference type="InterPro" id="IPR036188">
    <property type="entry name" value="FAD/NAD-bd_sf"/>
</dbReference>
<dbReference type="PANTHER" id="PTHR13789:SF309">
    <property type="entry name" value="PUTATIVE (AFU_ORTHOLOGUE AFUA_6G14510)-RELATED"/>
    <property type="match status" value="1"/>
</dbReference>
<gene>
    <name evidence="7" type="ORF">BGZ70_005978</name>
</gene>
<comment type="caution">
    <text evidence="7">The sequence shown here is derived from an EMBL/GenBank/DDBJ whole genome shotgun (WGS) entry which is preliminary data.</text>
</comment>
<feature type="non-terminal residue" evidence="7">
    <location>
        <position position="164"/>
    </location>
</feature>
<protein>
    <recommendedName>
        <fullName evidence="6">FAD-binding domain-containing protein</fullName>
    </recommendedName>
</protein>
<accession>A0A9P6IP03</accession>
<reference evidence="7" key="1">
    <citation type="journal article" date="2020" name="Fungal Divers.">
        <title>Resolving the Mortierellaceae phylogeny through synthesis of multi-gene phylogenetics and phylogenomics.</title>
        <authorList>
            <person name="Vandepol N."/>
            <person name="Liber J."/>
            <person name="Desiro A."/>
            <person name="Na H."/>
            <person name="Kennedy M."/>
            <person name="Barry K."/>
            <person name="Grigoriev I.V."/>
            <person name="Miller A.N."/>
            <person name="O'Donnell K."/>
            <person name="Stajich J.E."/>
            <person name="Bonito G."/>
        </authorList>
    </citation>
    <scope>NUCLEOTIDE SEQUENCE</scope>
    <source>
        <strain evidence="7">CK1249</strain>
    </source>
</reference>
<evidence type="ECO:0000313" key="8">
    <source>
        <dbReference type="Proteomes" id="UP000738359"/>
    </source>
</evidence>
<feature type="domain" description="FAD-binding" evidence="6">
    <location>
        <begin position="7"/>
        <end position="163"/>
    </location>
</feature>
<evidence type="ECO:0000313" key="7">
    <source>
        <dbReference type="EMBL" id="KAF9943434.1"/>
    </source>
</evidence>
<dbReference type="OrthoDB" id="655030at2759"/>
<keyword evidence="2" id="KW-0285">Flavoprotein</keyword>
<dbReference type="EMBL" id="JAAAHY010003264">
    <property type="protein sequence ID" value="KAF9943434.1"/>
    <property type="molecule type" value="Genomic_DNA"/>
</dbReference>
<dbReference type="GO" id="GO:0071949">
    <property type="term" value="F:FAD binding"/>
    <property type="evidence" value="ECO:0007669"/>
    <property type="project" value="InterPro"/>
</dbReference>